<accession>A0A4R3VGR8</accession>
<dbReference type="OrthoDB" id="7058480at2"/>
<evidence type="ECO:0000259" key="7">
    <source>
        <dbReference type="Pfam" id="PF13427"/>
    </source>
</evidence>
<dbReference type="GO" id="GO:0009012">
    <property type="term" value="F:aminoglycoside 3''-adenylyltransferase activity"/>
    <property type="evidence" value="ECO:0007669"/>
    <property type="project" value="UniProtKB-EC"/>
</dbReference>
<name>A0A4R3VGR8_9BURK</name>
<evidence type="ECO:0000256" key="6">
    <source>
        <dbReference type="ARBA" id="ARBA00048566"/>
    </source>
</evidence>
<keyword evidence="2" id="KW-0046">Antibiotic resistance</keyword>
<reference evidence="8 9" key="1">
    <citation type="submission" date="2019-03" db="EMBL/GenBank/DDBJ databases">
        <title>Genomic Encyclopedia of Type Strains, Phase IV (KMG-IV): sequencing the most valuable type-strain genomes for metagenomic binning, comparative biology and taxonomic classification.</title>
        <authorList>
            <person name="Goeker M."/>
        </authorList>
    </citation>
    <scope>NUCLEOTIDE SEQUENCE [LARGE SCALE GENOMIC DNA]</scope>
    <source>
        <strain evidence="8 9">DSM 100048</strain>
    </source>
</reference>
<dbReference type="InterPro" id="IPR043519">
    <property type="entry name" value="NT_sf"/>
</dbReference>
<keyword evidence="8" id="KW-0548">Nucleotidyltransferase</keyword>
<dbReference type="EC" id="2.7.7.47" evidence="3"/>
<gene>
    <name evidence="8" type="ORF">EV686_101474</name>
</gene>
<dbReference type="NCBIfam" id="NF010309">
    <property type="entry name" value="PRK13746.1"/>
    <property type="match status" value="1"/>
</dbReference>
<dbReference type="SUPFAM" id="SSF81301">
    <property type="entry name" value="Nucleotidyltransferase"/>
    <property type="match status" value="1"/>
</dbReference>
<dbReference type="RefSeq" id="WP_132473041.1">
    <property type="nucleotide sequence ID" value="NZ_JBHRVM010000001.1"/>
</dbReference>
<dbReference type="Gene3D" id="3.30.460.10">
    <property type="entry name" value="Beta Polymerase, domain 2"/>
    <property type="match status" value="1"/>
</dbReference>
<keyword evidence="9" id="KW-1185">Reference proteome</keyword>
<dbReference type="PIRSF" id="PIRSF000819">
    <property type="entry name" value="Streptomycin_3-adenylyltransf"/>
    <property type="match status" value="1"/>
</dbReference>
<dbReference type="GO" id="GO:0046677">
    <property type="term" value="P:response to antibiotic"/>
    <property type="evidence" value="ECO:0007669"/>
    <property type="project" value="UniProtKB-KW"/>
</dbReference>
<dbReference type="InterPro" id="IPR025184">
    <property type="entry name" value="AadA_C"/>
</dbReference>
<evidence type="ECO:0000256" key="4">
    <source>
        <dbReference type="ARBA" id="ARBA00035252"/>
    </source>
</evidence>
<evidence type="ECO:0000256" key="3">
    <source>
        <dbReference type="ARBA" id="ARBA00035126"/>
    </source>
</evidence>
<comment type="caution">
    <text evidence="8">The sequence shown here is derived from an EMBL/GenBank/DDBJ whole genome shotgun (WGS) entry which is preliminary data.</text>
</comment>
<feature type="domain" description="Adenylyltransferase AadA C-terminal" evidence="7">
    <location>
        <begin position="149"/>
        <end position="247"/>
    </location>
</feature>
<dbReference type="AlphaFoldDB" id="A0A4R3VGR8"/>
<protein>
    <recommendedName>
        <fullName evidence="4">Aminoglycoside (3'') (9) adenylyltransferase</fullName>
        <ecNumber evidence="3">2.7.7.47</ecNumber>
    </recommendedName>
</protein>
<evidence type="ECO:0000313" key="8">
    <source>
        <dbReference type="EMBL" id="TCV03012.1"/>
    </source>
</evidence>
<keyword evidence="1 8" id="KW-0808">Transferase</keyword>
<dbReference type="InterPro" id="IPR024172">
    <property type="entry name" value="AadA/Aad9"/>
</dbReference>
<evidence type="ECO:0000256" key="2">
    <source>
        <dbReference type="ARBA" id="ARBA00023251"/>
    </source>
</evidence>
<proteinExistence type="predicted"/>
<evidence type="ECO:0000256" key="1">
    <source>
        <dbReference type="ARBA" id="ARBA00022679"/>
    </source>
</evidence>
<evidence type="ECO:0000256" key="5">
    <source>
        <dbReference type="ARBA" id="ARBA00047831"/>
    </source>
</evidence>
<organism evidence="8 9">
    <name type="scientific">Paracandidimonas soli</name>
    <dbReference type="NCBI Taxonomy" id="1917182"/>
    <lineage>
        <taxon>Bacteria</taxon>
        <taxon>Pseudomonadati</taxon>
        <taxon>Pseudomonadota</taxon>
        <taxon>Betaproteobacteria</taxon>
        <taxon>Burkholderiales</taxon>
        <taxon>Alcaligenaceae</taxon>
        <taxon>Paracandidimonas</taxon>
    </lineage>
</organism>
<comment type="catalytic activity">
    <reaction evidence="6">
        <text>streptomycin + ATP = 3''-O-adenylylstreptomycin + diphosphate</text>
        <dbReference type="Rhea" id="RHEA:20245"/>
        <dbReference type="ChEBI" id="CHEBI:30616"/>
        <dbReference type="ChEBI" id="CHEBI:33019"/>
        <dbReference type="ChEBI" id="CHEBI:58007"/>
        <dbReference type="ChEBI" id="CHEBI:58605"/>
        <dbReference type="EC" id="2.7.7.47"/>
    </reaction>
</comment>
<dbReference type="EMBL" id="SMBX01000001">
    <property type="protein sequence ID" value="TCV03012.1"/>
    <property type="molecule type" value="Genomic_DNA"/>
</dbReference>
<dbReference type="CDD" id="cd05403">
    <property type="entry name" value="NT_KNTase_like"/>
    <property type="match status" value="1"/>
</dbReference>
<dbReference type="Pfam" id="PF13427">
    <property type="entry name" value="AadA_C"/>
    <property type="match status" value="1"/>
</dbReference>
<sequence length="254" mass="27661">MEGCEQVQAAVMALQEILGDALLAVSLHGSAVSEGLRPYSDIDLLAIVDCSMTDGQRRDLLAALLMLSGRYPATPGSPRCLELIVFRRADLFSASYPARAEFVYGEWLRDAFEAGELPAPACDPEYTLLLAQARQQAVSLFGPSLSVFLPEVPFKHVLRAMGDAIPMLMDGLRGDERNVLLTLARMWCTASTGEFVTKDAAAAWAISKVPEMDAAMLDYACRAYLGGVADEWEGRFGEVQRLAESLRARIIALL</sequence>
<dbReference type="GO" id="GO:0070566">
    <property type="term" value="F:adenylyltransferase activity"/>
    <property type="evidence" value="ECO:0007669"/>
    <property type="project" value="InterPro"/>
</dbReference>
<comment type="catalytic activity">
    <reaction evidence="5">
        <text>spectinomycin + ATP = 9-O-adenylylspectinomycin + diphosphate</text>
        <dbReference type="Rhea" id="RHEA:63228"/>
        <dbReference type="ChEBI" id="CHEBI:30616"/>
        <dbReference type="ChEBI" id="CHEBI:33019"/>
        <dbReference type="ChEBI" id="CHEBI:146260"/>
        <dbReference type="ChEBI" id="CHEBI:146261"/>
    </reaction>
</comment>
<evidence type="ECO:0000313" key="9">
    <source>
        <dbReference type="Proteomes" id="UP000294692"/>
    </source>
</evidence>
<dbReference type="Proteomes" id="UP000294692">
    <property type="component" value="Unassembled WGS sequence"/>
</dbReference>